<organism evidence="1 2">
    <name type="scientific">Araneus ventricosus</name>
    <name type="common">Orbweaver spider</name>
    <name type="synonym">Epeira ventricosa</name>
    <dbReference type="NCBI Taxonomy" id="182803"/>
    <lineage>
        <taxon>Eukaryota</taxon>
        <taxon>Metazoa</taxon>
        <taxon>Ecdysozoa</taxon>
        <taxon>Arthropoda</taxon>
        <taxon>Chelicerata</taxon>
        <taxon>Arachnida</taxon>
        <taxon>Araneae</taxon>
        <taxon>Araneomorphae</taxon>
        <taxon>Entelegynae</taxon>
        <taxon>Araneoidea</taxon>
        <taxon>Araneidae</taxon>
        <taxon>Araneus</taxon>
    </lineage>
</organism>
<dbReference type="AlphaFoldDB" id="A0A4Y2SBA9"/>
<gene>
    <name evidence="1" type="ORF">AVEN_139461_1</name>
</gene>
<dbReference type="EMBL" id="BGPR01020802">
    <property type="protein sequence ID" value="GBN85492.1"/>
    <property type="molecule type" value="Genomic_DNA"/>
</dbReference>
<protein>
    <submittedName>
        <fullName evidence="1">Uncharacterized protein</fullName>
    </submittedName>
</protein>
<evidence type="ECO:0000313" key="2">
    <source>
        <dbReference type="Proteomes" id="UP000499080"/>
    </source>
</evidence>
<name>A0A4Y2SBA9_ARAVE</name>
<feature type="non-terminal residue" evidence="1">
    <location>
        <position position="1"/>
    </location>
</feature>
<sequence>WDFVLNVVIISSSSSDENRLWLSLGCKVDAVALTNQT</sequence>
<accession>A0A4Y2SBA9</accession>
<keyword evidence="2" id="KW-1185">Reference proteome</keyword>
<reference evidence="1 2" key="1">
    <citation type="journal article" date="2019" name="Sci. Rep.">
        <title>Orb-weaving spider Araneus ventricosus genome elucidates the spidroin gene catalogue.</title>
        <authorList>
            <person name="Kono N."/>
            <person name="Nakamura H."/>
            <person name="Ohtoshi R."/>
            <person name="Moran D.A.P."/>
            <person name="Shinohara A."/>
            <person name="Yoshida Y."/>
            <person name="Fujiwara M."/>
            <person name="Mori M."/>
            <person name="Tomita M."/>
            <person name="Arakawa K."/>
        </authorList>
    </citation>
    <scope>NUCLEOTIDE SEQUENCE [LARGE SCALE GENOMIC DNA]</scope>
</reference>
<dbReference type="Proteomes" id="UP000499080">
    <property type="component" value="Unassembled WGS sequence"/>
</dbReference>
<proteinExistence type="predicted"/>
<evidence type="ECO:0000313" key="1">
    <source>
        <dbReference type="EMBL" id="GBN85492.1"/>
    </source>
</evidence>
<comment type="caution">
    <text evidence="1">The sequence shown here is derived from an EMBL/GenBank/DDBJ whole genome shotgun (WGS) entry which is preliminary data.</text>
</comment>